<evidence type="ECO:0000256" key="2">
    <source>
        <dbReference type="SAM" id="SignalP"/>
    </source>
</evidence>
<name>A0ABT2W9Q7_9FLAO</name>
<dbReference type="InterPro" id="IPR013783">
    <property type="entry name" value="Ig-like_fold"/>
</dbReference>
<protein>
    <submittedName>
        <fullName evidence="3">T9SS type A sorting domain-containing protein</fullName>
    </submittedName>
</protein>
<feature type="signal peptide" evidence="2">
    <location>
        <begin position="1"/>
        <end position="26"/>
    </location>
</feature>
<accession>A0ABT2W9Q7</accession>
<feature type="chain" id="PRO_5046781633" evidence="2">
    <location>
        <begin position="27"/>
        <end position="1221"/>
    </location>
</feature>
<dbReference type="InterPro" id="IPR026444">
    <property type="entry name" value="Secre_tail"/>
</dbReference>
<gene>
    <name evidence="3" type="ORF">NZ698_16100</name>
</gene>
<keyword evidence="4" id="KW-1185">Reference proteome</keyword>
<dbReference type="EMBL" id="JAOTEM010000004">
    <property type="protein sequence ID" value="MCU7618719.1"/>
    <property type="molecule type" value="Genomic_DNA"/>
</dbReference>
<reference evidence="4" key="1">
    <citation type="submission" date="2023-07" db="EMBL/GenBank/DDBJ databases">
        <title>Chryseobacterium sp. strain PBS4-4 Genome sequencing and assembly.</title>
        <authorList>
            <person name="Jung Y."/>
        </authorList>
    </citation>
    <scope>NUCLEOTIDE SEQUENCE [LARGE SCALE GENOMIC DNA]</scope>
    <source>
        <strain evidence="4">PBS4-4</strain>
    </source>
</reference>
<evidence type="ECO:0000256" key="1">
    <source>
        <dbReference type="ARBA" id="ARBA00022729"/>
    </source>
</evidence>
<dbReference type="Pfam" id="PF05588">
    <property type="entry name" value="Botulinum_HA-17"/>
    <property type="match status" value="1"/>
</dbReference>
<keyword evidence="1 2" id="KW-0732">Signal</keyword>
<dbReference type="SUPFAM" id="SSF50370">
    <property type="entry name" value="Ricin B-like lectins"/>
    <property type="match status" value="1"/>
</dbReference>
<dbReference type="InterPro" id="IPR035992">
    <property type="entry name" value="Ricin_B-like_lectins"/>
</dbReference>
<dbReference type="Proteomes" id="UP001208649">
    <property type="component" value="Unassembled WGS sequence"/>
</dbReference>
<evidence type="ECO:0000313" key="3">
    <source>
        <dbReference type="EMBL" id="MCU7618719.1"/>
    </source>
</evidence>
<organism evidence="3 4">
    <name type="scientific">Chryseobacterium edaphi</name>
    <dbReference type="NCBI Taxonomy" id="2976532"/>
    <lineage>
        <taxon>Bacteria</taxon>
        <taxon>Pseudomonadati</taxon>
        <taxon>Bacteroidota</taxon>
        <taxon>Flavobacteriia</taxon>
        <taxon>Flavobacteriales</taxon>
        <taxon>Weeksellaceae</taxon>
        <taxon>Chryseobacterium group</taxon>
        <taxon>Chryseobacterium</taxon>
    </lineage>
</organism>
<sequence length="1221" mass="128339">MNLKLQKLSKVSLAFLMALFSVWGWAQVSIGSLPNTYSQDFNTLSTTVNTWTNNSTLQGWYASSSLIVSDGSVNSNSCYNTGTDANTDRSIGALSTSSATHNFGVRLKNNSSQAVTSFTISFTGEQWRQNAAGTLTLGYRVSSTAITSLTTGTFTDVPLLGFAALKTGTAVAIDGNDATNRTALTATININVPAGSEIMFRWNKAGSNSPVLSVDDLTIVANPAITNTPNLSISTAQNHGTSCIGTSTNAITYTITNTSTSNADGISLVSSGANASDFVVSNLSATTITAGGTATFNVTFTPSGAGSQTGTITAASTTAGSNTAAINLTGTGIGSVSGAVSTLAESNIGTGTVRLNGNLTTLGTCPNTIEKGFVWGLSPNPTILNNSQIVSSISLGAYNYDLTGLNPNTNYYYRAYIKDSNNNYIYGVDETVTTLALANHISFGSGMPTAGYTNIILSPFVKVEALRPDNTVDNSYNGTVTLSKASGTGVVSGTLTQSFVNGVATFNNVQFSAAGNYTLYADHGNFAQITSGNINVTDAEIYAKITSIADLTDGDYIIADANDAVIATSAITNGTLVTASANASANQIINPASSTVYKINQVNGNYTIQNVSTNNYLGYNTSTDLSSSAAVSTNNQRWNITYNTTNAYFSVSNVATTTRILKYNASLGTPGFKAYTSSSALPEISLYKKVIASTTWNGIAWSNGNPSSTVNATINSDYTGAGFAAQTITVNPTVTLTINSGQTVTTWNTTNNGNIIVNDGGNFIQNVGATYTAGTGSSFVANRNSASAVNKYVFWSSPVVDQNIFTAYTLGSSATAPTYVMTYNTGTNFYDLVTNADGNFVTNSGKGYSVKVPQANAGVLFGGTNKTPNNGIVNVSLAGTTGGSNNFNLIGNPYPSNLDLTLFYNANNTAIGSTLWFWDNTTGNVTTQTGSTATNVGYATINAASGTWTEAPGTQSYNSATLNGLGSIAKIGQGFIVKSVDAGQVSFTNAMRASTAGVTLNKNLDVNAGKFWIKLTTSYGNTVTQAVTYSQNALNTYDVYDSKAMGTGSDAFYSLADAEKVIIQGKAPFNINDVVPLGTKHFENGNFTVSLAHKEGLFTNGQAIYLHDKSTGTYTDLQNQAYTFTANAGEFTNRFEIVYKLNVLATSEVQKDSFEIYRDGEDFFVRNNKNIENIEIFDAAGRKVQNIDSNSKLVRIKLESKGLYIIKAKSAGKEYSKKVIK</sequence>
<dbReference type="NCBIfam" id="TIGR04183">
    <property type="entry name" value="Por_Secre_tail"/>
    <property type="match status" value="1"/>
</dbReference>
<comment type="caution">
    <text evidence="3">The sequence shown here is derived from an EMBL/GenBank/DDBJ whole genome shotgun (WGS) entry which is preliminary data.</text>
</comment>
<dbReference type="Gene3D" id="2.60.40.10">
    <property type="entry name" value="Immunoglobulins"/>
    <property type="match status" value="1"/>
</dbReference>
<proteinExistence type="predicted"/>
<evidence type="ECO:0000313" key="4">
    <source>
        <dbReference type="Proteomes" id="UP001208649"/>
    </source>
</evidence>
<dbReference type="RefSeq" id="WP_263004225.1">
    <property type="nucleotide sequence ID" value="NZ_JAOTEM010000004.1"/>
</dbReference>